<evidence type="ECO:0000313" key="1">
    <source>
        <dbReference type="EMBL" id="TXL68976.1"/>
    </source>
</evidence>
<dbReference type="Proteomes" id="UP000321548">
    <property type="component" value="Unassembled WGS sequence"/>
</dbReference>
<sequence>MRIDVQRDPANLQAELDAIERRLHRKGDALNGLPTLDIRRPGFVFRHREADGEHYVYVEDAPRGRLAGYTVFNRLVEVDRRADRHLRAPHSRYAPDYQRCGLATAVYDWWLAAGRSLITGARQSPAANALWHSLAKRHELFYVRLEDKRLRCLGEEVDEVTRGDLHTRMILVGSGLDRTGLAALIGCQQEVARLQ</sequence>
<comment type="caution">
    <text evidence="1">The sequence shown here is derived from an EMBL/GenBank/DDBJ whole genome shotgun (WGS) entry which is preliminary data.</text>
</comment>
<gene>
    <name evidence="1" type="ORF">FHP08_02690</name>
</gene>
<evidence type="ECO:0000313" key="2">
    <source>
        <dbReference type="Proteomes" id="UP000321548"/>
    </source>
</evidence>
<dbReference type="OrthoDB" id="8962596at2"/>
<proteinExistence type="predicted"/>
<dbReference type="AlphaFoldDB" id="A0A5C8P5M0"/>
<keyword evidence="1" id="KW-0808">Transferase</keyword>
<name>A0A5C8P5M0_9BURK</name>
<accession>A0A5C8P5M0</accession>
<dbReference type="GO" id="GO:0016740">
    <property type="term" value="F:transferase activity"/>
    <property type="evidence" value="ECO:0007669"/>
    <property type="project" value="UniProtKB-KW"/>
</dbReference>
<keyword evidence="2" id="KW-1185">Reference proteome</keyword>
<reference evidence="1 2" key="1">
    <citation type="submission" date="2019-06" db="EMBL/GenBank/DDBJ databases">
        <title>Quisquiliibacterium sp. nov., isolated from a maize field.</title>
        <authorList>
            <person name="Lin S.-Y."/>
            <person name="Tsai C.-F."/>
            <person name="Young C.-C."/>
        </authorList>
    </citation>
    <scope>NUCLEOTIDE SEQUENCE [LARGE SCALE GENOMIC DNA]</scope>
    <source>
        <strain evidence="1 2">CC-CFT501</strain>
    </source>
</reference>
<dbReference type="EMBL" id="VDUY01000001">
    <property type="protein sequence ID" value="TXL68976.1"/>
    <property type="molecule type" value="Genomic_DNA"/>
</dbReference>
<protein>
    <submittedName>
        <fullName evidence="1">N-acetyltransferase</fullName>
    </submittedName>
</protein>
<organism evidence="1 2">
    <name type="scientific">Zeimonas arvi</name>
    <dbReference type="NCBI Taxonomy" id="2498847"/>
    <lineage>
        <taxon>Bacteria</taxon>
        <taxon>Pseudomonadati</taxon>
        <taxon>Pseudomonadota</taxon>
        <taxon>Betaproteobacteria</taxon>
        <taxon>Burkholderiales</taxon>
        <taxon>Burkholderiaceae</taxon>
        <taxon>Zeimonas</taxon>
    </lineage>
</organism>